<dbReference type="GeneID" id="106121591"/>
<reference evidence="2" key="1">
    <citation type="submission" date="2025-08" db="UniProtKB">
        <authorList>
            <consortium name="RefSeq"/>
        </authorList>
    </citation>
    <scope>IDENTIFICATION</scope>
</reference>
<dbReference type="Pfam" id="PF03564">
    <property type="entry name" value="DUF1759"/>
    <property type="match status" value="1"/>
</dbReference>
<dbReference type="InterPro" id="IPR005312">
    <property type="entry name" value="DUF1759"/>
</dbReference>
<dbReference type="AlphaFoldDB" id="A0AAJ6ZHL6"/>
<accession>A0AAJ6ZHL6</accession>
<dbReference type="Proteomes" id="UP000694872">
    <property type="component" value="Unplaced"/>
</dbReference>
<gene>
    <name evidence="2" type="primary">LOC106121591</name>
</gene>
<evidence type="ECO:0000256" key="1">
    <source>
        <dbReference type="SAM" id="MobiDB-lite"/>
    </source>
</evidence>
<feature type="compositionally biased region" description="Basic and acidic residues" evidence="1">
    <location>
        <begin position="327"/>
        <end position="345"/>
    </location>
</feature>
<protein>
    <submittedName>
        <fullName evidence="2">Uncharacterized protein LOC106121591</fullName>
    </submittedName>
</protein>
<dbReference type="PANTHER" id="PTHR22954">
    <property type="entry name" value="RETROVIRAL PROTEASE-RELATED"/>
    <property type="match status" value="1"/>
</dbReference>
<sequence>MEQAKRLISLQEDRIEQIQKAQSNYLKTPNSRITSSYVETRLDTLERLYCSFTRGHEDLSALILRGQRSSVEYFSLDRFDELDELYTIYKTSLKEKLIELKREMNTSNALSPRTSTSTEIKLPAIQIPTFSGSYTDWPSFRDLFTSIVHKNTTLDNVQKLHYLKSLVAGEAEQLLRSITITNDNYIKAWETLYNRFDNKRYLANSIFKKLFSLKAMAHESAYLLKQLLYTTLDCLNSFKNMGINADAWDDIIVYITVSKLDPTSHQLWEQHITADSEKMPSFQQLHQFLEMRFKALEMVEDNSKQGTSTRCNICKGKHHSLLHPRKREMTTEEQAKHEEEQHTHENENIATHFLKQPGQTLLATALAFKRFQLTVRSQDSVKGANCERSTQSS</sequence>
<dbReference type="KEGG" id="pxu:106121591"/>
<dbReference type="PANTHER" id="PTHR22954:SF3">
    <property type="entry name" value="PROTEIN CBG08539"/>
    <property type="match status" value="1"/>
</dbReference>
<name>A0AAJ6ZHL6_PAPXU</name>
<dbReference type="RefSeq" id="XP_013172758.1">
    <property type="nucleotide sequence ID" value="XM_013317304.1"/>
</dbReference>
<organism evidence="2">
    <name type="scientific">Papilio xuthus</name>
    <name type="common">Asian swallowtail butterfly</name>
    <dbReference type="NCBI Taxonomy" id="66420"/>
    <lineage>
        <taxon>Eukaryota</taxon>
        <taxon>Metazoa</taxon>
        <taxon>Ecdysozoa</taxon>
        <taxon>Arthropoda</taxon>
        <taxon>Hexapoda</taxon>
        <taxon>Insecta</taxon>
        <taxon>Pterygota</taxon>
        <taxon>Neoptera</taxon>
        <taxon>Endopterygota</taxon>
        <taxon>Lepidoptera</taxon>
        <taxon>Glossata</taxon>
        <taxon>Ditrysia</taxon>
        <taxon>Papilionoidea</taxon>
        <taxon>Papilionidae</taxon>
        <taxon>Papilioninae</taxon>
        <taxon>Papilio</taxon>
    </lineage>
</organism>
<evidence type="ECO:0000313" key="2">
    <source>
        <dbReference type="RefSeq" id="XP_013172758.1"/>
    </source>
</evidence>
<feature type="region of interest" description="Disordered" evidence="1">
    <location>
        <begin position="325"/>
        <end position="345"/>
    </location>
</feature>
<proteinExistence type="predicted"/>